<dbReference type="Pfam" id="PF05433">
    <property type="entry name" value="Rick_17kDa_Anti"/>
    <property type="match status" value="1"/>
</dbReference>
<organism evidence="6 7">
    <name type="scientific">Oxalicibacterium faecigallinarum</name>
    <dbReference type="NCBI Taxonomy" id="573741"/>
    <lineage>
        <taxon>Bacteria</taxon>
        <taxon>Pseudomonadati</taxon>
        <taxon>Pseudomonadota</taxon>
        <taxon>Betaproteobacteria</taxon>
        <taxon>Burkholderiales</taxon>
        <taxon>Oxalobacteraceae</taxon>
        <taxon>Oxalicibacterium</taxon>
    </lineage>
</organism>
<accession>A0A8J3F5C9</accession>
<dbReference type="InterPro" id="IPR051407">
    <property type="entry name" value="Bact_OM_lipoprot/Surf_antigen"/>
</dbReference>
<sequence length="218" mass="22587">METNNNSNRLHPLVAAAAIAVLLVSLVGVAAMTGLLPSSNSSSRDSKEVAALEREAELKAAEEKAAAAEAEAKAASEKAAQLRKEEDRRRATAAKADDRARQTAQAPICHNCGRVESVRTVQTAAQPSGVGVVGGAVVGGLLGNQVGGGSGRTLATVAGAVGGGYAGNEIEKRTRTATTYQVRVRLDDGNVRTFPYNNPPPWSNGDRVRIVDGYLRAG</sequence>
<dbReference type="PANTHER" id="PTHR35603:SF2">
    <property type="entry name" value="OUTER MEMBRANE LIPOPROTEIN"/>
    <property type="match status" value="1"/>
</dbReference>
<dbReference type="PANTHER" id="PTHR35603">
    <property type="match status" value="1"/>
</dbReference>
<feature type="region of interest" description="Disordered" evidence="3">
    <location>
        <begin position="35"/>
        <end position="104"/>
    </location>
</feature>
<dbReference type="EMBL" id="BMDI01000001">
    <property type="protein sequence ID" value="GGI17766.1"/>
    <property type="molecule type" value="Genomic_DNA"/>
</dbReference>
<feature type="compositionally biased region" description="Basic and acidic residues" evidence="3">
    <location>
        <begin position="44"/>
        <end position="101"/>
    </location>
</feature>
<keyword evidence="2 4" id="KW-0472">Membrane</keyword>
<dbReference type="GO" id="GO:0019867">
    <property type="term" value="C:outer membrane"/>
    <property type="evidence" value="ECO:0007669"/>
    <property type="project" value="InterPro"/>
</dbReference>
<evidence type="ECO:0000313" key="7">
    <source>
        <dbReference type="Proteomes" id="UP000642180"/>
    </source>
</evidence>
<keyword evidence="7" id="KW-1185">Reference proteome</keyword>
<evidence type="ECO:0000256" key="1">
    <source>
        <dbReference type="ARBA" id="ARBA00004370"/>
    </source>
</evidence>
<comment type="caution">
    <text evidence="6">The sequence shown here is derived from an EMBL/GenBank/DDBJ whole genome shotgun (WGS) entry which is preliminary data.</text>
</comment>
<keyword evidence="4" id="KW-1133">Transmembrane helix</keyword>
<comment type="subcellular location">
    <subcellularLocation>
        <location evidence="1">Membrane</location>
    </subcellularLocation>
</comment>
<dbReference type="AlphaFoldDB" id="A0A8J3F5C9"/>
<feature type="domain" description="Glycine zipper 2TM" evidence="5">
    <location>
        <begin position="131"/>
        <end position="171"/>
    </location>
</feature>
<evidence type="ECO:0000256" key="3">
    <source>
        <dbReference type="SAM" id="MobiDB-lite"/>
    </source>
</evidence>
<dbReference type="Proteomes" id="UP000642180">
    <property type="component" value="Unassembled WGS sequence"/>
</dbReference>
<protein>
    <recommendedName>
        <fullName evidence="5">Glycine zipper 2TM domain-containing protein</fullName>
    </recommendedName>
</protein>
<keyword evidence="4" id="KW-0812">Transmembrane</keyword>
<evidence type="ECO:0000256" key="2">
    <source>
        <dbReference type="ARBA" id="ARBA00023136"/>
    </source>
</evidence>
<gene>
    <name evidence="6" type="ORF">GCM10008066_10620</name>
</gene>
<evidence type="ECO:0000256" key="4">
    <source>
        <dbReference type="SAM" id="Phobius"/>
    </source>
</evidence>
<name>A0A8J3F5C9_9BURK</name>
<evidence type="ECO:0000259" key="5">
    <source>
        <dbReference type="Pfam" id="PF05433"/>
    </source>
</evidence>
<reference evidence="7" key="1">
    <citation type="journal article" date="2019" name="Int. J. Syst. Evol. Microbiol.">
        <title>The Global Catalogue of Microorganisms (GCM) 10K type strain sequencing project: providing services to taxonomists for standard genome sequencing and annotation.</title>
        <authorList>
            <consortium name="The Broad Institute Genomics Platform"/>
            <consortium name="The Broad Institute Genome Sequencing Center for Infectious Disease"/>
            <person name="Wu L."/>
            <person name="Ma J."/>
        </authorList>
    </citation>
    <scope>NUCLEOTIDE SEQUENCE [LARGE SCALE GENOMIC DNA]</scope>
    <source>
        <strain evidence="7">CCM 2767</strain>
    </source>
</reference>
<feature type="transmembrane region" description="Helical" evidence="4">
    <location>
        <begin position="12"/>
        <end position="36"/>
    </location>
</feature>
<dbReference type="RefSeq" id="WP_188380219.1">
    <property type="nucleotide sequence ID" value="NZ_BMDI01000001.1"/>
</dbReference>
<evidence type="ECO:0000313" key="6">
    <source>
        <dbReference type="EMBL" id="GGI17766.1"/>
    </source>
</evidence>
<proteinExistence type="predicted"/>
<dbReference type="InterPro" id="IPR008816">
    <property type="entry name" value="Gly_zipper_2TM_dom"/>
</dbReference>